<keyword evidence="1" id="KW-0472">Membrane</keyword>
<reference evidence="3" key="1">
    <citation type="submission" date="2018-01" db="EMBL/GenBank/DDBJ databases">
        <authorList>
            <person name="Alioto T."/>
            <person name="Alioto T."/>
        </authorList>
    </citation>
    <scope>NUCLEOTIDE SEQUENCE [LARGE SCALE GENOMIC DNA]</scope>
</reference>
<keyword evidence="3" id="KW-1185">Reference proteome</keyword>
<keyword evidence="1" id="KW-0812">Transmembrane</keyword>
<sequence length="154" mass="17721">MWRDNWPSMRTTITTMCTDTRWRHMHIPISTSCSPSVTIISSFNNVPAALPLARLIAFLQRFGSGGPKGPVAVDCIRRQPHLHPLAHAADHSQIAEEMHVARRYCHCRQARVTQVMMLLRPLLMMGLLVEQALLVPLVMMLRMRMRMLRMIINR</sequence>
<dbReference type="AlphaFoldDB" id="A0A3B0KL88"/>
<evidence type="ECO:0000313" key="2">
    <source>
        <dbReference type="EMBL" id="SPP86586.1"/>
    </source>
</evidence>
<keyword evidence="1" id="KW-1133">Transmembrane helix</keyword>
<organism evidence="2 3">
    <name type="scientific">Drosophila guanche</name>
    <name type="common">Fruit fly</name>
    <dbReference type="NCBI Taxonomy" id="7266"/>
    <lineage>
        <taxon>Eukaryota</taxon>
        <taxon>Metazoa</taxon>
        <taxon>Ecdysozoa</taxon>
        <taxon>Arthropoda</taxon>
        <taxon>Hexapoda</taxon>
        <taxon>Insecta</taxon>
        <taxon>Pterygota</taxon>
        <taxon>Neoptera</taxon>
        <taxon>Endopterygota</taxon>
        <taxon>Diptera</taxon>
        <taxon>Brachycera</taxon>
        <taxon>Muscomorpha</taxon>
        <taxon>Ephydroidea</taxon>
        <taxon>Drosophilidae</taxon>
        <taxon>Drosophila</taxon>
        <taxon>Sophophora</taxon>
    </lineage>
</organism>
<protein>
    <submittedName>
        <fullName evidence="2">Uncharacterized protein</fullName>
    </submittedName>
</protein>
<gene>
    <name evidence="2" type="ORF">DGUA_6G008809</name>
</gene>
<evidence type="ECO:0000313" key="3">
    <source>
        <dbReference type="Proteomes" id="UP000268350"/>
    </source>
</evidence>
<feature type="transmembrane region" description="Helical" evidence="1">
    <location>
        <begin position="122"/>
        <end position="141"/>
    </location>
</feature>
<name>A0A3B0KL88_DROGU</name>
<proteinExistence type="predicted"/>
<dbReference type="Proteomes" id="UP000268350">
    <property type="component" value="Unassembled WGS sequence"/>
</dbReference>
<evidence type="ECO:0000256" key="1">
    <source>
        <dbReference type="SAM" id="Phobius"/>
    </source>
</evidence>
<dbReference type="OMA" id="YCHCRQA"/>
<dbReference type="EMBL" id="OUUW01000011">
    <property type="protein sequence ID" value="SPP86586.1"/>
    <property type="molecule type" value="Genomic_DNA"/>
</dbReference>
<accession>A0A3B0KL88</accession>